<dbReference type="InterPro" id="IPR016024">
    <property type="entry name" value="ARM-type_fold"/>
</dbReference>
<feature type="compositionally biased region" description="Basic residues" evidence="1">
    <location>
        <begin position="17"/>
        <end position="30"/>
    </location>
</feature>
<feature type="compositionally biased region" description="Polar residues" evidence="1">
    <location>
        <begin position="1"/>
        <end position="11"/>
    </location>
</feature>
<accession>A0A0A9X409</accession>
<keyword evidence="3" id="KW-0648">Protein biosynthesis</keyword>
<evidence type="ECO:0000259" key="2">
    <source>
        <dbReference type="SMART" id="SM00543"/>
    </source>
</evidence>
<evidence type="ECO:0000313" key="3">
    <source>
        <dbReference type="EMBL" id="JAG11840.1"/>
    </source>
</evidence>
<dbReference type="GO" id="GO:0003743">
    <property type="term" value="F:translation initiation factor activity"/>
    <property type="evidence" value="ECO:0007669"/>
    <property type="project" value="UniProtKB-KW"/>
</dbReference>
<dbReference type="SUPFAM" id="SSF48371">
    <property type="entry name" value="ARM repeat"/>
    <property type="match status" value="1"/>
</dbReference>
<dbReference type="AlphaFoldDB" id="A0A0A9X409"/>
<dbReference type="PANTHER" id="PTHR23253:SF78">
    <property type="entry name" value="EUKARYOTIC TRANSLATION INITIATION FACTOR 4G1, ISOFORM B-RELATED"/>
    <property type="match status" value="1"/>
</dbReference>
<reference evidence="3" key="1">
    <citation type="journal article" date="2014" name="PLoS ONE">
        <title>Transcriptome-Based Identification of ABC Transporters in the Western Tarnished Plant Bug Lygus hesperus.</title>
        <authorList>
            <person name="Hull J.J."/>
            <person name="Chaney K."/>
            <person name="Geib S.M."/>
            <person name="Fabrick J.A."/>
            <person name="Brent C.S."/>
            <person name="Walsh D."/>
            <person name="Lavine L.C."/>
        </authorList>
    </citation>
    <scope>NUCLEOTIDE SEQUENCE</scope>
</reference>
<dbReference type="GO" id="GO:0003729">
    <property type="term" value="F:mRNA binding"/>
    <property type="evidence" value="ECO:0007669"/>
    <property type="project" value="TreeGrafter"/>
</dbReference>
<organism evidence="3">
    <name type="scientific">Lygus hesperus</name>
    <name type="common">Western plant bug</name>
    <dbReference type="NCBI Taxonomy" id="30085"/>
    <lineage>
        <taxon>Eukaryota</taxon>
        <taxon>Metazoa</taxon>
        <taxon>Ecdysozoa</taxon>
        <taxon>Arthropoda</taxon>
        <taxon>Hexapoda</taxon>
        <taxon>Insecta</taxon>
        <taxon>Pterygota</taxon>
        <taxon>Neoptera</taxon>
        <taxon>Paraneoptera</taxon>
        <taxon>Hemiptera</taxon>
        <taxon>Heteroptera</taxon>
        <taxon>Panheteroptera</taxon>
        <taxon>Cimicomorpha</taxon>
        <taxon>Miridae</taxon>
        <taxon>Mirini</taxon>
        <taxon>Lygus</taxon>
    </lineage>
</organism>
<dbReference type="InterPro" id="IPR003890">
    <property type="entry name" value="MIF4G-like_typ-3"/>
</dbReference>
<dbReference type="Gene3D" id="1.25.40.180">
    <property type="match status" value="1"/>
</dbReference>
<dbReference type="SMART" id="SM00543">
    <property type="entry name" value="MIF4G"/>
    <property type="match status" value="1"/>
</dbReference>
<feature type="non-terminal residue" evidence="3">
    <location>
        <position position="200"/>
    </location>
</feature>
<evidence type="ECO:0000256" key="1">
    <source>
        <dbReference type="SAM" id="MobiDB-lite"/>
    </source>
</evidence>
<feature type="domain" description="MIF4G" evidence="2">
    <location>
        <begin position="11"/>
        <end position="200"/>
    </location>
</feature>
<sequence>KPGWGSTSPEKTSVRPGRTKTSPKKKKAKKQHSDLSDKQAVDEPSFSKAYADLCQRLQKKSSQRMEENEEVVTPVSVTFRKLLLNKCQEGFEKINKYELDIANRTKEIEETPDPEKKKELKLLLDEDERKVRRKSVGLVRFIGELYKLHMLTPKIMHGCISTLLSQVAEEPLECLCTLLTIVGKELEHETGRREFDEYFA</sequence>
<name>A0A0A9X409_LYGHE</name>
<feature type="non-terminal residue" evidence="3">
    <location>
        <position position="1"/>
    </location>
</feature>
<dbReference type="Pfam" id="PF02854">
    <property type="entry name" value="MIF4G"/>
    <property type="match status" value="1"/>
</dbReference>
<proteinExistence type="predicted"/>
<reference evidence="3" key="2">
    <citation type="submission" date="2014-07" db="EMBL/GenBank/DDBJ databases">
        <authorList>
            <person name="Hull J."/>
        </authorList>
    </citation>
    <scope>NUCLEOTIDE SEQUENCE</scope>
</reference>
<feature type="region of interest" description="Disordered" evidence="1">
    <location>
        <begin position="1"/>
        <end position="43"/>
    </location>
</feature>
<dbReference type="GO" id="GO:0016281">
    <property type="term" value="C:eukaryotic translation initiation factor 4F complex"/>
    <property type="evidence" value="ECO:0007669"/>
    <property type="project" value="TreeGrafter"/>
</dbReference>
<protein>
    <submittedName>
        <fullName evidence="3">Eukaryotic translation initiation factor 4 gamma 3</fullName>
    </submittedName>
</protein>
<feature type="compositionally biased region" description="Basic and acidic residues" evidence="1">
    <location>
        <begin position="31"/>
        <end position="41"/>
    </location>
</feature>
<keyword evidence="3" id="KW-0396">Initiation factor</keyword>
<gene>
    <name evidence="3" type="primary">Eif4g3_7</name>
    <name evidence="3" type="ORF">CM83_97132</name>
</gene>
<dbReference type="EMBL" id="GBHO01031764">
    <property type="protein sequence ID" value="JAG11840.1"/>
    <property type="molecule type" value="Transcribed_RNA"/>
</dbReference>
<dbReference type="PANTHER" id="PTHR23253">
    <property type="entry name" value="EUKARYOTIC TRANSLATION INITIATION FACTOR 4 GAMMA"/>
    <property type="match status" value="1"/>
</dbReference>